<organism evidence="3 4">
    <name type="scientific">Bordetella genomosp. 10</name>
    <dbReference type="NCBI Taxonomy" id="1416804"/>
    <lineage>
        <taxon>Bacteria</taxon>
        <taxon>Pseudomonadati</taxon>
        <taxon>Pseudomonadota</taxon>
        <taxon>Betaproteobacteria</taxon>
        <taxon>Burkholderiales</taxon>
        <taxon>Alcaligenaceae</taxon>
        <taxon>Bordetella</taxon>
    </lineage>
</organism>
<accession>A0A261SMU6</accession>
<dbReference type="Proteomes" id="UP000216020">
    <property type="component" value="Unassembled WGS sequence"/>
</dbReference>
<dbReference type="AlphaFoldDB" id="A0A261SMU6"/>
<keyword evidence="1" id="KW-0732">Signal</keyword>
<dbReference type="EMBL" id="NEVM01000001">
    <property type="protein sequence ID" value="OZI38090.1"/>
    <property type="molecule type" value="Genomic_DNA"/>
</dbReference>
<evidence type="ECO:0000259" key="2">
    <source>
        <dbReference type="Pfam" id="PF13924"/>
    </source>
</evidence>
<dbReference type="RefSeq" id="WP_094852189.1">
    <property type="nucleotide sequence ID" value="NZ_NEVM01000001.1"/>
</dbReference>
<feature type="signal peptide" evidence="1">
    <location>
        <begin position="1"/>
        <end position="23"/>
    </location>
</feature>
<protein>
    <submittedName>
        <fullName evidence="3">Lipocalin-like domain protein</fullName>
    </submittedName>
</protein>
<gene>
    <name evidence="3" type="ORF">CAL29_07030</name>
</gene>
<dbReference type="OrthoDB" id="118834at2"/>
<dbReference type="InterPro" id="IPR024311">
    <property type="entry name" value="Lipocalin-like"/>
</dbReference>
<comment type="caution">
    <text evidence="3">The sequence shown here is derived from an EMBL/GenBank/DDBJ whole genome shotgun (WGS) entry which is preliminary data.</text>
</comment>
<keyword evidence="4" id="KW-1185">Reference proteome</keyword>
<proteinExistence type="predicted"/>
<evidence type="ECO:0000313" key="3">
    <source>
        <dbReference type="EMBL" id="OZI38090.1"/>
    </source>
</evidence>
<feature type="chain" id="PRO_5013125414" evidence="1">
    <location>
        <begin position="24"/>
        <end position="172"/>
    </location>
</feature>
<name>A0A261SMU6_9BORD</name>
<sequence length="172" mass="18448">MRQPSLIKLGIVGVLLATASLSAEDALAKTSNAASSIAGTWTLVAADVQHPDGSRGRDYGAAPKGLLIVDAQGRYSLQIFKSERPRFASPDKGAATPVEYKAAVMGSSTHFGTVSVDSSKGTLVFHIQSASFPNWEGEEQKRSYELNGKTLSYRVTPRPNGDVPISIWRRLD</sequence>
<dbReference type="Pfam" id="PF13924">
    <property type="entry name" value="Lipocalin_5"/>
    <property type="match status" value="1"/>
</dbReference>
<evidence type="ECO:0000313" key="4">
    <source>
        <dbReference type="Proteomes" id="UP000216020"/>
    </source>
</evidence>
<feature type="domain" description="Lipocalin-like" evidence="2">
    <location>
        <begin position="39"/>
        <end position="155"/>
    </location>
</feature>
<evidence type="ECO:0000256" key="1">
    <source>
        <dbReference type="SAM" id="SignalP"/>
    </source>
</evidence>
<reference evidence="4" key="1">
    <citation type="submission" date="2017-05" db="EMBL/GenBank/DDBJ databases">
        <title>Complete and WGS of Bordetella genogroups.</title>
        <authorList>
            <person name="Spilker T."/>
            <person name="Lipuma J."/>
        </authorList>
    </citation>
    <scope>NUCLEOTIDE SEQUENCE [LARGE SCALE GENOMIC DNA]</scope>
    <source>
        <strain evidence="4">AU16122</strain>
    </source>
</reference>